<accession>A0AAD7GX63</accession>
<reference evidence="1" key="1">
    <citation type="submission" date="2023-03" db="EMBL/GenBank/DDBJ databases">
        <title>Massive genome expansion in bonnet fungi (Mycena s.s.) driven by repeated elements and novel gene families across ecological guilds.</title>
        <authorList>
            <consortium name="Lawrence Berkeley National Laboratory"/>
            <person name="Harder C.B."/>
            <person name="Miyauchi S."/>
            <person name="Viragh M."/>
            <person name="Kuo A."/>
            <person name="Thoen E."/>
            <person name="Andreopoulos B."/>
            <person name="Lu D."/>
            <person name="Skrede I."/>
            <person name="Drula E."/>
            <person name="Henrissat B."/>
            <person name="Morin E."/>
            <person name="Kohler A."/>
            <person name="Barry K."/>
            <person name="LaButti K."/>
            <person name="Morin E."/>
            <person name="Salamov A."/>
            <person name="Lipzen A."/>
            <person name="Mereny Z."/>
            <person name="Hegedus B."/>
            <person name="Baldrian P."/>
            <person name="Stursova M."/>
            <person name="Weitz H."/>
            <person name="Taylor A."/>
            <person name="Grigoriev I.V."/>
            <person name="Nagy L.G."/>
            <person name="Martin F."/>
            <person name="Kauserud H."/>
        </authorList>
    </citation>
    <scope>NUCLEOTIDE SEQUENCE</scope>
    <source>
        <strain evidence="1">CBHHK067</strain>
    </source>
</reference>
<comment type="caution">
    <text evidence="1">The sequence shown here is derived from an EMBL/GenBank/DDBJ whole genome shotgun (WGS) entry which is preliminary data.</text>
</comment>
<name>A0AAD7GX63_MYCRO</name>
<dbReference type="AlphaFoldDB" id="A0AAD7GX63"/>
<feature type="non-terminal residue" evidence="1">
    <location>
        <position position="1"/>
    </location>
</feature>
<organism evidence="1 2">
    <name type="scientific">Mycena rosella</name>
    <name type="common">Pink bonnet</name>
    <name type="synonym">Agaricus rosellus</name>
    <dbReference type="NCBI Taxonomy" id="1033263"/>
    <lineage>
        <taxon>Eukaryota</taxon>
        <taxon>Fungi</taxon>
        <taxon>Dikarya</taxon>
        <taxon>Basidiomycota</taxon>
        <taxon>Agaricomycotina</taxon>
        <taxon>Agaricomycetes</taxon>
        <taxon>Agaricomycetidae</taxon>
        <taxon>Agaricales</taxon>
        <taxon>Marasmiineae</taxon>
        <taxon>Mycenaceae</taxon>
        <taxon>Mycena</taxon>
    </lineage>
</organism>
<evidence type="ECO:0000313" key="1">
    <source>
        <dbReference type="EMBL" id="KAJ7706967.1"/>
    </source>
</evidence>
<proteinExistence type="predicted"/>
<gene>
    <name evidence="1" type="ORF">B0H17DRAFT_863850</name>
</gene>
<protein>
    <submittedName>
        <fullName evidence="1">Uncharacterized protein</fullName>
    </submittedName>
</protein>
<sequence>DGVVIKPSKAVKLVGIWLDEKLTFQVQGTTMLMKGHEWLVTFHRLAKVSRGVALAYMWHLYLSICLLRMFYSAEVSLALIQQCVRGANRRQNGRGVMKKLGSVQLRAARLIVGGMVSSPGNIRNAHTDLIPIHLAVDK</sequence>
<dbReference type="Proteomes" id="UP001221757">
    <property type="component" value="Unassembled WGS sequence"/>
</dbReference>
<feature type="non-terminal residue" evidence="1">
    <location>
        <position position="138"/>
    </location>
</feature>
<keyword evidence="2" id="KW-1185">Reference proteome</keyword>
<dbReference type="EMBL" id="JARKIE010000006">
    <property type="protein sequence ID" value="KAJ7706967.1"/>
    <property type="molecule type" value="Genomic_DNA"/>
</dbReference>
<evidence type="ECO:0000313" key="2">
    <source>
        <dbReference type="Proteomes" id="UP001221757"/>
    </source>
</evidence>